<evidence type="ECO:0000313" key="2">
    <source>
        <dbReference type="EMBL" id="GMT35206.1"/>
    </source>
</evidence>
<reference evidence="2" key="1">
    <citation type="submission" date="2023-10" db="EMBL/GenBank/DDBJ databases">
        <title>Genome assembly of Pristionchus species.</title>
        <authorList>
            <person name="Yoshida K."/>
            <person name="Sommer R.J."/>
        </authorList>
    </citation>
    <scope>NUCLEOTIDE SEQUENCE</scope>
    <source>
        <strain evidence="2">RS5133</strain>
    </source>
</reference>
<comment type="caution">
    <text evidence="2">The sequence shown here is derived from an EMBL/GenBank/DDBJ whole genome shotgun (WGS) entry which is preliminary data.</text>
</comment>
<proteinExistence type="predicted"/>
<dbReference type="Proteomes" id="UP001432322">
    <property type="component" value="Unassembled WGS sequence"/>
</dbReference>
<sequence length="81" mass="7969">EVSVFSSDDLSESCLGSSSDGSVDFSISSVAFTGSSASSSMSAPTRSNSGSLSSPWMDSCISASVIPPSSSISTAGVEVSC</sequence>
<feature type="region of interest" description="Disordered" evidence="1">
    <location>
        <begin position="1"/>
        <end position="54"/>
    </location>
</feature>
<dbReference type="AlphaFoldDB" id="A0AAV5WSD3"/>
<evidence type="ECO:0000313" key="3">
    <source>
        <dbReference type="Proteomes" id="UP001432322"/>
    </source>
</evidence>
<name>A0AAV5WSD3_9BILA</name>
<gene>
    <name evidence="2" type="ORF">PFISCL1PPCAC_26503</name>
</gene>
<accession>A0AAV5WSD3</accession>
<feature type="non-terminal residue" evidence="2">
    <location>
        <position position="1"/>
    </location>
</feature>
<feature type="compositionally biased region" description="Low complexity" evidence="1">
    <location>
        <begin position="1"/>
        <end position="49"/>
    </location>
</feature>
<organism evidence="2 3">
    <name type="scientific">Pristionchus fissidentatus</name>
    <dbReference type="NCBI Taxonomy" id="1538716"/>
    <lineage>
        <taxon>Eukaryota</taxon>
        <taxon>Metazoa</taxon>
        <taxon>Ecdysozoa</taxon>
        <taxon>Nematoda</taxon>
        <taxon>Chromadorea</taxon>
        <taxon>Rhabditida</taxon>
        <taxon>Rhabditina</taxon>
        <taxon>Diplogasteromorpha</taxon>
        <taxon>Diplogasteroidea</taxon>
        <taxon>Neodiplogasteridae</taxon>
        <taxon>Pristionchus</taxon>
    </lineage>
</organism>
<keyword evidence="3" id="KW-1185">Reference proteome</keyword>
<evidence type="ECO:0000256" key="1">
    <source>
        <dbReference type="SAM" id="MobiDB-lite"/>
    </source>
</evidence>
<protein>
    <submittedName>
        <fullName evidence="2">Uncharacterized protein</fullName>
    </submittedName>
</protein>
<dbReference type="EMBL" id="BTSY01000007">
    <property type="protein sequence ID" value="GMT35206.1"/>
    <property type="molecule type" value="Genomic_DNA"/>
</dbReference>